<reference evidence="2" key="1">
    <citation type="journal article" date="2015" name="Genome Announc.">
        <title>Draft genome sequence of Talaromyces cellulolyticus strain Y-94, a source of lignocellulosic biomass-degrading enzymes.</title>
        <authorList>
            <person name="Fujii T."/>
            <person name="Koike H."/>
            <person name="Sawayama S."/>
            <person name="Yano S."/>
            <person name="Inoue H."/>
        </authorList>
    </citation>
    <scope>NUCLEOTIDE SEQUENCE [LARGE SCALE GENOMIC DNA]</scope>
    <source>
        <strain evidence="2">Y-94</strain>
    </source>
</reference>
<dbReference type="EMBL" id="DF933811">
    <property type="protein sequence ID" value="GAM34108.1"/>
    <property type="molecule type" value="Genomic_DNA"/>
</dbReference>
<keyword evidence="2" id="KW-1185">Reference proteome</keyword>
<accession>A0A6V8GYF9</accession>
<sequence length="158" mass="17715">MGGAAVCLTVNNPKRMTENVDLVIHVDQLMITADRLTIAELLAKFPSKFAPVDLSGHAIPGYRLVLPGGITRVVPLEIFDFYSWSRRPSYNLQTATQRTLNISGYPVTMFSLEWILREKILSQDERQGSAKQATDVFDLKSIMPFALPGKPKMNFDKD</sequence>
<comment type="caution">
    <text evidence="1">The sequence shown here is derived from an EMBL/GenBank/DDBJ whole genome shotgun (WGS) entry which is preliminary data.</text>
</comment>
<evidence type="ECO:0000313" key="1">
    <source>
        <dbReference type="EMBL" id="GAM34108.1"/>
    </source>
</evidence>
<proteinExistence type="predicted"/>
<dbReference type="AlphaFoldDB" id="A0A6V8GYF9"/>
<evidence type="ECO:0000313" key="2">
    <source>
        <dbReference type="Proteomes" id="UP000053095"/>
    </source>
</evidence>
<name>A0A6V8GYF9_TALPI</name>
<gene>
    <name evidence="1" type="ORF">TCE0_015f01474</name>
</gene>
<protein>
    <submittedName>
        <fullName evidence="1">Uncharacterized protein</fullName>
    </submittedName>
</protein>
<dbReference type="Proteomes" id="UP000053095">
    <property type="component" value="Unassembled WGS sequence"/>
</dbReference>
<organism evidence="1 2">
    <name type="scientific">Talaromyces pinophilus</name>
    <name type="common">Penicillium pinophilum</name>
    <dbReference type="NCBI Taxonomy" id="128442"/>
    <lineage>
        <taxon>Eukaryota</taxon>
        <taxon>Fungi</taxon>
        <taxon>Dikarya</taxon>
        <taxon>Ascomycota</taxon>
        <taxon>Pezizomycotina</taxon>
        <taxon>Eurotiomycetes</taxon>
        <taxon>Eurotiomycetidae</taxon>
        <taxon>Eurotiales</taxon>
        <taxon>Trichocomaceae</taxon>
        <taxon>Talaromyces</taxon>
        <taxon>Talaromyces sect. Talaromyces</taxon>
    </lineage>
</organism>